<dbReference type="SMART" id="SM00066">
    <property type="entry name" value="GAL4"/>
    <property type="match status" value="1"/>
</dbReference>
<dbReference type="InterPro" id="IPR017853">
    <property type="entry name" value="GH"/>
</dbReference>
<dbReference type="GeneID" id="92035730"/>
<evidence type="ECO:0000256" key="3">
    <source>
        <dbReference type="ARBA" id="ARBA00023163"/>
    </source>
</evidence>
<evidence type="ECO:0000313" key="7">
    <source>
        <dbReference type="EMBL" id="KAK7540461.1"/>
    </source>
</evidence>
<dbReference type="PANTHER" id="PTHR47424:SF2">
    <property type="entry name" value="TRANSCRIPTION FACTOR DOMAIN-CONTAINING PROTEIN-RELATED"/>
    <property type="match status" value="1"/>
</dbReference>
<dbReference type="Pfam" id="PF00172">
    <property type="entry name" value="Zn_clus"/>
    <property type="match status" value="1"/>
</dbReference>
<evidence type="ECO:0000256" key="1">
    <source>
        <dbReference type="ARBA" id="ARBA00022723"/>
    </source>
</evidence>
<evidence type="ECO:0000256" key="5">
    <source>
        <dbReference type="SAM" id="MobiDB-lite"/>
    </source>
</evidence>
<comment type="caution">
    <text evidence="7">The sequence shown here is derived from an EMBL/GenBank/DDBJ whole genome shotgun (WGS) entry which is preliminary data.</text>
</comment>
<feature type="domain" description="Zn(2)-C6 fungal-type" evidence="6">
    <location>
        <begin position="10"/>
        <end position="40"/>
    </location>
</feature>
<dbReference type="Gene3D" id="2.60.40.1180">
    <property type="entry name" value="Golgi alpha-mannosidase II"/>
    <property type="match status" value="1"/>
</dbReference>
<keyword evidence="8" id="KW-1185">Reference proteome</keyword>
<organism evidence="7 8">
    <name type="scientific">Phyllosticta citribraziliensis</name>
    <dbReference type="NCBI Taxonomy" id="989973"/>
    <lineage>
        <taxon>Eukaryota</taxon>
        <taxon>Fungi</taxon>
        <taxon>Dikarya</taxon>
        <taxon>Ascomycota</taxon>
        <taxon>Pezizomycotina</taxon>
        <taxon>Dothideomycetes</taxon>
        <taxon>Dothideomycetes incertae sedis</taxon>
        <taxon>Botryosphaeriales</taxon>
        <taxon>Phyllostictaceae</taxon>
        <taxon>Phyllosticta</taxon>
    </lineage>
</organism>
<accession>A0ABR1LZ24</accession>
<proteinExistence type="predicted"/>
<evidence type="ECO:0000313" key="8">
    <source>
        <dbReference type="Proteomes" id="UP001360953"/>
    </source>
</evidence>
<dbReference type="CDD" id="cd12148">
    <property type="entry name" value="fungal_TF_MHR"/>
    <property type="match status" value="1"/>
</dbReference>
<evidence type="ECO:0000256" key="2">
    <source>
        <dbReference type="ARBA" id="ARBA00023015"/>
    </source>
</evidence>
<dbReference type="InterPro" id="IPR001138">
    <property type="entry name" value="Zn2Cys6_DnaBD"/>
</dbReference>
<sequence>MQQPPLARQSCGRCYGKKIKCSRELPTCTPCRRAGASCTYEKRQRTPLTRKYLTEVENQLAEARALVQRYSSGSVNGNSVEPEPTRRDTVVQDDGPSPFGSPLDRENEPSEARRRAIPFNLELTPVSSSGNLEWDERLMSRNSLRRADGMANLPEENEGYLGIACGASFLHLTDLGQLAHPSNGDSRASPPATGALPMPLPSQLDQYLDDYFELYHPSYPIIHEPTFRAEYMEVVPRPSDSLWHVRLYVVAALGACSSGNAPLGMHISLFEMAKSKLAIDMLETGSMLLVQILALMANYVQKANKPNSGYNYLGLAKRMAVGIGLHREYPDWSVKPWQIEMRRRVWWCLVIFDVGASITFSRPIELPNGVNVGLPRNFRDSDLTKATNSFPAEAPETTVYTNVRYQATFNLAIQKIYTILMTGIYPPPETFVKLDDQTICEWVNSLPPYFQEGVVQAPKFRLCQAILQWRYRNFRVVIFRPYLIRQILQKRGNRGNQEAEDGGAEAGIDIAVQRCFQAARETIALVSDFWYTQRKSAMACWYGIFFVFQAVVIPLIALRNEPESEHADDWVKQIQQTVALLEDMAAMNSTASRCLRVIQSEASPNTQLNHFNSLLWPYDPAQLEDGERNISEPELAIPFLLSTPPSQGATIEIPRSVPRNASEILDRSYLGLGIEGRDFSNYTGSAAAPNRYSLNMFATFYNITGAETYIRLGGTTTDNFLYDPNQVEAITTTQPELANDERSERRLHAPFTIGKAWLDGLTLIPNVKWDFQLALARNNLSNMVLFARDSLAAMGNSFHSFEIGNEPDLYNATGPAEGVNDRADSYRPQGYVEEYNQWTERIARDVGLGGPQFQALALSNFAADPWSEETALNAGLSKERTKTVSEHYYQSRSGRSLQGTLMNHRETVSQSNRRFKDRIQYMKRAHPDVPFIIGEAAANLGNGSGIPDFDLASSLGTALWTIDWILYTMTLGARRVNMQLGTKFAFSPWQPIETTLNNQRRPAQTLGSFYGNVFVAELIGKQRDLQVAEFGSGDQDVVGYGAYSSGRLTKVALVDLQLWRRSFMTPRPNVTVTLTGLEDGRVTVERLTGPDGGAQAEEITWGGRQWTAQSEGLPVAVRSDTGDVEVKGGSVEVVIQASEALLLSF</sequence>
<keyword evidence="4" id="KW-0539">Nucleus</keyword>
<name>A0ABR1LZ24_9PEZI</name>
<protein>
    <submittedName>
        <fullName evidence="7">Fungal-specific transcription factor domain-containing protein</fullName>
    </submittedName>
</protein>
<dbReference type="InterPro" id="IPR031728">
    <property type="entry name" value="GlcAase_C"/>
</dbReference>
<dbReference type="RefSeq" id="XP_066657392.1">
    <property type="nucleotide sequence ID" value="XM_066802824.1"/>
</dbReference>
<dbReference type="InterPro" id="IPR051127">
    <property type="entry name" value="Fungal_SecMet_Regulators"/>
</dbReference>
<dbReference type="Pfam" id="PF16862">
    <property type="entry name" value="Glyco_hydro_79C"/>
    <property type="match status" value="1"/>
</dbReference>
<dbReference type="InterPro" id="IPR036864">
    <property type="entry name" value="Zn2-C6_fun-type_DNA-bd_sf"/>
</dbReference>
<dbReference type="Proteomes" id="UP001360953">
    <property type="component" value="Unassembled WGS sequence"/>
</dbReference>
<dbReference type="CDD" id="cd00067">
    <property type="entry name" value="GAL4"/>
    <property type="match status" value="1"/>
</dbReference>
<dbReference type="Gene3D" id="4.10.240.10">
    <property type="entry name" value="Zn(2)-C6 fungal-type DNA-binding domain"/>
    <property type="match status" value="1"/>
</dbReference>
<dbReference type="InterPro" id="IPR013780">
    <property type="entry name" value="Glyco_hydro_b"/>
</dbReference>
<dbReference type="SUPFAM" id="SSF51445">
    <property type="entry name" value="(Trans)glycosidases"/>
    <property type="match status" value="1"/>
</dbReference>
<feature type="region of interest" description="Disordered" evidence="5">
    <location>
        <begin position="73"/>
        <end position="116"/>
    </location>
</feature>
<reference evidence="7 8" key="1">
    <citation type="submission" date="2024-04" db="EMBL/GenBank/DDBJ databases">
        <title>Phyllosticta paracitricarpa is synonymous to the EU quarantine fungus P. citricarpa based on phylogenomic analyses.</title>
        <authorList>
            <consortium name="Lawrence Berkeley National Laboratory"/>
            <person name="Van ingen-buijs V.A."/>
            <person name="Van westerhoven A.C."/>
            <person name="Haridas S."/>
            <person name="Skiadas P."/>
            <person name="Martin F."/>
            <person name="Groenewald J.Z."/>
            <person name="Crous P.W."/>
            <person name="Seidl M.F."/>
        </authorList>
    </citation>
    <scope>NUCLEOTIDE SEQUENCE [LARGE SCALE GENOMIC DNA]</scope>
    <source>
        <strain evidence="7 8">CPC 17464</strain>
    </source>
</reference>
<dbReference type="EMBL" id="JBBPEH010000003">
    <property type="protein sequence ID" value="KAK7540461.1"/>
    <property type="molecule type" value="Genomic_DNA"/>
</dbReference>
<dbReference type="Gene3D" id="3.20.20.80">
    <property type="entry name" value="Glycosidases"/>
    <property type="match status" value="1"/>
</dbReference>
<evidence type="ECO:0000256" key="4">
    <source>
        <dbReference type="ARBA" id="ARBA00023242"/>
    </source>
</evidence>
<dbReference type="SUPFAM" id="SSF57701">
    <property type="entry name" value="Zn2/Cys6 DNA-binding domain"/>
    <property type="match status" value="1"/>
</dbReference>
<evidence type="ECO:0000259" key="6">
    <source>
        <dbReference type="PROSITE" id="PS50048"/>
    </source>
</evidence>
<keyword evidence="2" id="KW-0805">Transcription regulation</keyword>
<dbReference type="SMART" id="SM00906">
    <property type="entry name" value="Fungal_trans"/>
    <property type="match status" value="1"/>
</dbReference>
<keyword evidence="3" id="KW-0804">Transcription</keyword>
<dbReference type="InterPro" id="IPR007219">
    <property type="entry name" value="XnlR_reg_dom"/>
</dbReference>
<gene>
    <name evidence="7" type="ORF">J3D65DRAFT_665239</name>
</gene>
<dbReference type="Pfam" id="PF04082">
    <property type="entry name" value="Fungal_trans"/>
    <property type="match status" value="1"/>
</dbReference>
<feature type="compositionally biased region" description="Basic and acidic residues" evidence="5">
    <location>
        <begin position="103"/>
        <end position="114"/>
    </location>
</feature>
<dbReference type="PANTHER" id="PTHR47424">
    <property type="entry name" value="REGULATORY PROTEIN GAL4"/>
    <property type="match status" value="1"/>
</dbReference>
<keyword evidence="1" id="KW-0479">Metal-binding</keyword>
<dbReference type="PROSITE" id="PS50048">
    <property type="entry name" value="ZN2_CY6_FUNGAL_2"/>
    <property type="match status" value="1"/>
</dbReference>